<evidence type="ECO:0000313" key="18">
    <source>
        <dbReference type="Proteomes" id="UP000694542"/>
    </source>
</evidence>
<feature type="binding site" evidence="14">
    <location>
        <position position="455"/>
    </location>
    <ligand>
        <name>Mg(2+)</name>
        <dbReference type="ChEBI" id="CHEBI:18420"/>
    </ligand>
</feature>
<dbReference type="InterPro" id="IPR028207">
    <property type="entry name" value="DNA_pol_B_palm_palm"/>
</dbReference>
<evidence type="ECO:0000256" key="8">
    <source>
        <dbReference type="ARBA" id="ARBA00022842"/>
    </source>
</evidence>
<dbReference type="CDD" id="cd00141">
    <property type="entry name" value="NT_POLXc"/>
    <property type="match status" value="1"/>
</dbReference>
<keyword evidence="9" id="KW-0239">DNA-directed DNA polymerase</keyword>
<dbReference type="InterPro" id="IPR010996">
    <property type="entry name" value="HHH_MUS81"/>
</dbReference>
<dbReference type="GO" id="GO:0003677">
    <property type="term" value="F:DNA binding"/>
    <property type="evidence" value="ECO:0007669"/>
    <property type="project" value="UniProtKB-UniRule"/>
</dbReference>
<evidence type="ECO:0000256" key="15">
    <source>
        <dbReference type="SAM" id="MobiDB-lite"/>
    </source>
</evidence>
<dbReference type="Pfam" id="PF14716">
    <property type="entry name" value="HHH_8"/>
    <property type="match status" value="1"/>
</dbReference>
<dbReference type="Pfam" id="PF10391">
    <property type="entry name" value="DNA_pol_lambd_f"/>
    <property type="match status" value="1"/>
</dbReference>
<evidence type="ECO:0000256" key="13">
    <source>
        <dbReference type="PIRNR" id="PIRNR000817"/>
    </source>
</evidence>
<feature type="binding site" evidence="14">
    <location>
        <position position="366"/>
    </location>
    <ligand>
        <name>Mg(2+)</name>
        <dbReference type="ChEBI" id="CHEBI:18420"/>
    </ligand>
</feature>
<dbReference type="Pfam" id="PF14792">
    <property type="entry name" value="DNA_pol_B_palm"/>
    <property type="match status" value="1"/>
</dbReference>
<accession>A0A8C0TNZ1</accession>
<dbReference type="InterPro" id="IPR027249">
    <property type="entry name" value="DNA/RNApol_mu"/>
</dbReference>
<name>A0A8C0TNZ1_CANLF</name>
<comment type="catalytic activity">
    <reaction evidence="12 13">
        <text>DNA(n) + a 2'-deoxyribonucleoside 5'-triphosphate = DNA(n+1) + diphosphate</text>
        <dbReference type="Rhea" id="RHEA:22508"/>
        <dbReference type="Rhea" id="RHEA-COMP:17339"/>
        <dbReference type="Rhea" id="RHEA-COMP:17340"/>
        <dbReference type="ChEBI" id="CHEBI:33019"/>
        <dbReference type="ChEBI" id="CHEBI:61560"/>
        <dbReference type="ChEBI" id="CHEBI:173112"/>
        <dbReference type="EC" id="2.7.7.7"/>
    </reaction>
</comment>
<dbReference type="Gene3D" id="3.40.50.10190">
    <property type="entry name" value="BRCT domain"/>
    <property type="match status" value="1"/>
</dbReference>
<dbReference type="Ensembl" id="ENSCAFT00040044723.1">
    <property type="protein sequence ID" value="ENSCAFP00040039065.1"/>
    <property type="gene ID" value="ENSCAFG00040024007.1"/>
</dbReference>
<dbReference type="FunFam" id="1.10.150.20:FF:000010">
    <property type="entry name" value="DNA polymerase lambda"/>
    <property type="match status" value="1"/>
</dbReference>
<dbReference type="EC" id="2.7.7.7" evidence="13"/>
<dbReference type="SUPFAM" id="SSF52113">
    <property type="entry name" value="BRCT domain"/>
    <property type="match status" value="1"/>
</dbReference>
<dbReference type="PRINTS" id="PR00871">
    <property type="entry name" value="DNAPOLXTDT"/>
</dbReference>
<proteinExistence type="inferred from homology"/>
<evidence type="ECO:0000259" key="16">
    <source>
        <dbReference type="PROSITE" id="PS50172"/>
    </source>
</evidence>
<evidence type="ECO:0000256" key="7">
    <source>
        <dbReference type="ARBA" id="ARBA00022763"/>
    </source>
</evidence>
<dbReference type="Proteomes" id="UP000694542">
    <property type="component" value="Unassembled WGS sequence"/>
</dbReference>
<dbReference type="FunFam" id="1.10.150.110:FF:000003">
    <property type="entry name" value="DNA polymerase mu"/>
    <property type="match status" value="1"/>
</dbReference>
<dbReference type="InterPro" id="IPR018944">
    <property type="entry name" value="DNA_pol_lambd_fingers_domain"/>
</dbReference>
<feature type="region of interest" description="Disordered" evidence="15">
    <location>
        <begin position="548"/>
        <end position="580"/>
    </location>
</feature>
<keyword evidence="7" id="KW-0227">DNA damage</keyword>
<evidence type="ECO:0000256" key="2">
    <source>
        <dbReference type="ARBA" id="ARBA00004123"/>
    </source>
</evidence>
<dbReference type="InterPro" id="IPR043519">
    <property type="entry name" value="NT_sf"/>
</dbReference>
<dbReference type="FunFam" id="3.40.50.10190:FF:000035">
    <property type="entry name" value="DNA-directed DNA/RNA polymerase mu"/>
    <property type="match status" value="1"/>
</dbReference>
<dbReference type="InterPro" id="IPR036420">
    <property type="entry name" value="BRCT_dom_sf"/>
</dbReference>
<dbReference type="SUPFAM" id="SSF81301">
    <property type="entry name" value="Nucleotidyltransferase"/>
    <property type="match status" value="2"/>
</dbReference>
<organism evidence="17 18">
    <name type="scientific">Canis lupus familiaris</name>
    <name type="common">Dog</name>
    <name type="synonym">Canis familiaris</name>
    <dbReference type="NCBI Taxonomy" id="9615"/>
    <lineage>
        <taxon>Eukaryota</taxon>
        <taxon>Metazoa</taxon>
        <taxon>Chordata</taxon>
        <taxon>Craniata</taxon>
        <taxon>Vertebrata</taxon>
        <taxon>Euteleostomi</taxon>
        <taxon>Mammalia</taxon>
        <taxon>Eutheria</taxon>
        <taxon>Laurasiatheria</taxon>
        <taxon>Carnivora</taxon>
        <taxon>Caniformia</taxon>
        <taxon>Canidae</taxon>
        <taxon>Canis</taxon>
    </lineage>
</organism>
<dbReference type="InterPro" id="IPR001357">
    <property type="entry name" value="BRCT_dom"/>
</dbReference>
<keyword evidence="10" id="KW-0234">DNA repair</keyword>
<feature type="compositionally biased region" description="Pro residues" evidence="15">
    <location>
        <begin position="549"/>
        <end position="565"/>
    </location>
</feature>
<dbReference type="Gene3D" id="1.10.150.20">
    <property type="entry name" value="5' to 3' exonuclease, C-terminal subdomain"/>
    <property type="match status" value="1"/>
</dbReference>
<dbReference type="InterPro" id="IPR019843">
    <property type="entry name" value="DNA_pol-X_BS"/>
</dbReference>
<dbReference type="InterPro" id="IPR027421">
    <property type="entry name" value="DNA_pol_lamdba_lyase_dom_sf"/>
</dbReference>
<protein>
    <recommendedName>
        <fullName evidence="13">DNA-directed DNA/RNA polymerase mu</fullName>
        <ecNumber evidence="13">2.7.7.7</ecNumber>
    </recommendedName>
</protein>
<keyword evidence="6 13" id="KW-0479">Metal-binding</keyword>
<evidence type="ECO:0000256" key="6">
    <source>
        <dbReference type="ARBA" id="ARBA00022723"/>
    </source>
</evidence>
<gene>
    <name evidence="17" type="primary">POLM</name>
</gene>
<evidence type="ECO:0000256" key="9">
    <source>
        <dbReference type="ARBA" id="ARBA00022932"/>
    </source>
</evidence>
<dbReference type="PIRSF" id="PIRSF000817">
    <property type="entry name" value="DNA_NT"/>
    <property type="match status" value="1"/>
</dbReference>
<evidence type="ECO:0000256" key="5">
    <source>
        <dbReference type="ARBA" id="ARBA00022695"/>
    </source>
</evidence>
<comment type="cofactor">
    <cofactor evidence="1 13 14">
        <name>Mg(2+)</name>
        <dbReference type="ChEBI" id="CHEBI:18420"/>
    </cofactor>
</comment>
<keyword evidence="4 13" id="KW-0808">Transferase</keyword>
<comment type="similarity">
    <text evidence="3 13">Belongs to the DNA polymerase type-X family.</text>
</comment>
<dbReference type="PRINTS" id="PR00869">
    <property type="entry name" value="DNAPOLX"/>
</dbReference>
<evidence type="ECO:0000256" key="10">
    <source>
        <dbReference type="ARBA" id="ARBA00023204"/>
    </source>
</evidence>
<dbReference type="PIRSF" id="PIRSF501176">
    <property type="entry name" value="DNApol_mu"/>
    <property type="match status" value="1"/>
</dbReference>
<reference evidence="17" key="1">
    <citation type="submission" date="2025-08" db="UniProtKB">
        <authorList>
            <consortium name="Ensembl"/>
        </authorList>
    </citation>
    <scope>IDENTIFICATION</scope>
</reference>
<dbReference type="AlphaFoldDB" id="A0A8C0TNZ1"/>
<evidence type="ECO:0000256" key="11">
    <source>
        <dbReference type="ARBA" id="ARBA00023242"/>
    </source>
</evidence>
<dbReference type="PANTHER" id="PTHR11276">
    <property type="entry name" value="DNA POLYMERASE TYPE-X FAMILY MEMBER"/>
    <property type="match status" value="1"/>
</dbReference>
<evidence type="ECO:0000256" key="12">
    <source>
        <dbReference type="ARBA" id="ARBA00049244"/>
    </source>
</evidence>
<dbReference type="FunFam" id="3.30.460.10:FF:000032">
    <property type="entry name" value="DNA-directed DNA/RNA polymerase mu"/>
    <property type="match status" value="1"/>
</dbReference>
<feature type="compositionally biased region" description="Low complexity" evidence="15">
    <location>
        <begin position="1"/>
        <end position="18"/>
    </location>
</feature>
<keyword evidence="11 13" id="KW-0539">Nucleus</keyword>
<comment type="subcellular location">
    <subcellularLocation>
        <location evidence="2 13">Nucleus</location>
    </subcellularLocation>
</comment>
<dbReference type="InterPro" id="IPR037160">
    <property type="entry name" value="DNA_Pol_thumb_sf"/>
</dbReference>
<dbReference type="Pfam" id="PF14791">
    <property type="entry name" value="DNA_pol_B_thumb"/>
    <property type="match status" value="2"/>
</dbReference>
<keyword evidence="5 13" id="KW-0548">Nucleotidyltransferase</keyword>
<dbReference type="PROSITE" id="PS00522">
    <property type="entry name" value="DNA_POLYMERASE_X"/>
    <property type="match status" value="1"/>
</dbReference>
<sequence length="616" mass="67298">MGEACSPGPSGAASPSSGLRRLSSDFRVPFPAPARGRDRMLPKRRRAQVGAPGDPASSEARFPGVAIYLAEPHMGRSRRAFLTRLALSKGFRVLDAYSSEVTHVVMEQTSAEEASHWQEHRAATASPQRCSRPALLDISWFTESMAAGQPVPVECRHRLEVAAPRKGLPCPARMLPYACQRPTPLTHHNSSLSEALEMLAEAAGFEGSEGRFLSFRRAAAVLKALPSPVTALSQLQGLPHFGEHSRRVVQELLEQGVCEEVERVRLSERYQTMKLFMGIFGVGVKTADRWYREGLRTLDSLQEQPQRLTQQQKAGLQHYRDLSTPVQRPDAEALLQLVKAAVAPILPGATVTLAGGFRRGKLQGHDVDLLLSHPQEGREAGLLPKVMQCLEKQGLVLYQQHHRGGCGHAEPPPRQSHPMDAFERTFCILGLPQPSGVPVGSTQGPCPTRKAVRVDLVAVPISRLPFALLGWTGSKHFQRELRRFCRKERGLWLNSCGLFDPEQVCWGWEDAWGRSLLGGSLLGEDVGGGACWGDAWGGMPGRGACWVPLPFPSPSPPPSPTPSPHPSQGSQQSGVGGSQALTPPLLLQKMLFHAASEEDIFRHLGLEYLPPEQRNA</sequence>
<dbReference type="Gene3D" id="3.30.210.10">
    <property type="entry name" value="DNA polymerase, thumb domain"/>
    <property type="match status" value="1"/>
</dbReference>
<dbReference type="SUPFAM" id="SSF81585">
    <property type="entry name" value="PsbU/PolX domain-like"/>
    <property type="match status" value="1"/>
</dbReference>
<evidence type="ECO:0000313" key="17">
    <source>
        <dbReference type="Ensembl" id="ENSCAFP00040039065.1"/>
    </source>
</evidence>
<dbReference type="SUPFAM" id="SSF47802">
    <property type="entry name" value="DNA polymerase beta, N-terminal domain-like"/>
    <property type="match status" value="1"/>
</dbReference>
<dbReference type="GO" id="GO:0006281">
    <property type="term" value="P:DNA repair"/>
    <property type="evidence" value="ECO:0007669"/>
    <property type="project" value="UniProtKB-KW"/>
</dbReference>
<dbReference type="GO" id="GO:0046872">
    <property type="term" value="F:metal ion binding"/>
    <property type="evidence" value="ECO:0007669"/>
    <property type="project" value="UniProtKB-UniRule"/>
</dbReference>
<dbReference type="Gene3D" id="3.30.460.10">
    <property type="entry name" value="Beta Polymerase, domain 2"/>
    <property type="match status" value="1"/>
</dbReference>
<evidence type="ECO:0000256" key="4">
    <source>
        <dbReference type="ARBA" id="ARBA00022679"/>
    </source>
</evidence>
<dbReference type="InterPro" id="IPR002054">
    <property type="entry name" value="DNA-dir_DNA_pol_X"/>
</dbReference>
<evidence type="ECO:0000256" key="1">
    <source>
        <dbReference type="ARBA" id="ARBA00001946"/>
    </source>
</evidence>
<keyword evidence="8 13" id="KW-0460">Magnesium</keyword>
<dbReference type="GO" id="GO:0005634">
    <property type="term" value="C:nucleus"/>
    <property type="evidence" value="ECO:0007669"/>
    <property type="project" value="UniProtKB-SubCell"/>
</dbReference>
<evidence type="ECO:0000256" key="3">
    <source>
        <dbReference type="ARBA" id="ARBA00008323"/>
    </source>
</evidence>
<comment type="function">
    <text evidence="13">Gap-filling polymerase involved in repair of DNA double-strand breaks by non-homologous end joining (NHEJ).</text>
</comment>
<dbReference type="SMART" id="SM00483">
    <property type="entry name" value="POLXc"/>
    <property type="match status" value="1"/>
</dbReference>
<dbReference type="PANTHER" id="PTHR11276:SF24">
    <property type="entry name" value="DNA-DIRECTED DNA_RNA POLYMERASE MU"/>
    <property type="match status" value="1"/>
</dbReference>
<dbReference type="PROSITE" id="PS50172">
    <property type="entry name" value="BRCT"/>
    <property type="match status" value="1"/>
</dbReference>
<dbReference type="InterPro" id="IPR001726">
    <property type="entry name" value="TdT/Mu"/>
</dbReference>
<feature type="binding site" evidence="14">
    <location>
        <position position="368"/>
    </location>
    <ligand>
        <name>Mg(2+)</name>
        <dbReference type="ChEBI" id="CHEBI:18420"/>
    </ligand>
</feature>
<dbReference type="Gene3D" id="1.10.150.110">
    <property type="entry name" value="DNA polymerase beta, N-terminal domain-like"/>
    <property type="match status" value="1"/>
</dbReference>
<dbReference type="InterPro" id="IPR029398">
    <property type="entry name" value="PolB_thumb"/>
</dbReference>
<feature type="domain" description="BRCT" evidence="16">
    <location>
        <begin position="57"/>
        <end position="154"/>
    </location>
</feature>
<evidence type="ECO:0000256" key="14">
    <source>
        <dbReference type="PIRSR" id="PIRSR000817-1"/>
    </source>
</evidence>
<dbReference type="InterPro" id="IPR022312">
    <property type="entry name" value="DNA_pol_X"/>
</dbReference>
<dbReference type="GO" id="GO:0003887">
    <property type="term" value="F:DNA-directed DNA polymerase activity"/>
    <property type="evidence" value="ECO:0007669"/>
    <property type="project" value="UniProtKB-UniRule"/>
</dbReference>
<feature type="region of interest" description="Disordered" evidence="15">
    <location>
        <begin position="1"/>
        <end position="58"/>
    </location>
</feature>